<dbReference type="Gene3D" id="3.30.40.10">
    <property type="entry name" value="Zinc/RING finger domain, C3HC4 (zinc finger)"/>
    <property type="match status" value="1"/>
</dbReference>
<reference evidence="7" key="1">
    <citation type="submission" date="2021-12" db="EMBL/GenBank/DDBJ databases">
        <authorList>
            <person name="King R."/>
        </authorList>
    </citation>
    <scope>NUCLEOTIDE SEQUENCE</scope>
</reference>
<evidence type="ECO:0000256" key="4">
    <source>
        <dbReference type="ARBA" id="ARBA00022833"/>
    </source>
</evidence>
<evidence type="ECO:0000256" key="1">
    <source>
        <dbReference type="ARBA" id="ARBA00022017"/>
    </source>
</evidence>
<dbReference type="KEGG" id="btab:109034685"/>
<dbReference type="Proteomes" id="UP001152759">
    <property type="component" value="Chromosome 9"/>
</dbReference>
<keyword evidence="2" id="KW-0479">Metal-binding</keyword>
<dbReference type="SUPFAM" id="SSF57850">
    <property type="entry name" value="RING/U-box"/>
    <property type="match status" value="1"/>
</dbReference>
<organism evidence="7 8">
    <name type="scientific">Bemisia tabaci</name>
    <name type="common">Sweetpotato whitefly</name>
    <name type="synonym">Aleurodes tabaci</name>
    <dbReference type="NCBI Taxonomy" id="7038"/>
    <lineage>
        <taxon>Eukaryota</taxon>
        <taxon>Metazoa</taxon>
        <taxon>Ecdysozoa</taxon>
        <taxon>Arthropoda</taxon>
        <taxon>Hexapoda</taxon>
        <taxon>Insecta</taxon>
        <taxon>Pterygota</taxon>
        <taxon>Neoptera</taxon>
        <taxon>Paraneoptera</taxon>
        <taxon>Hemiptera</taxon>
        <taxon>Sternorrhyncha</taxon>
        <taxon>Aleyrodoidea</taxon>
        <taxon>Aleyrodidae</taxon>
        <taxon>Aleyrodinae</taxon>
        <taxon>Bemisia</taxon>
    </lineage>
</organism>
<dbReference type="PANTHER" id="PTHR12109:SF3">
    <property type="entry name" value="RING FINGER PROTEIN 141"/>
    <property type="match status" value="1"/>
</dbReference>
<keyword evidence="8" id="KW-1185">Reference proteome</keyword>
<name>A0A9P0F7J8_BEMTA</name>
<dbReference type="AlphaFoldDB" id="A0A9P0F7J8"/>
<dbReference type="GO" id="GO:0008270">
    <property type="term" value="F:zinc ion binding"/>
    <property type="evidence" value="ECO:0007669"/>
    <property type="project" value="UniProtKB-KW"/>
</dbReference>
<keyword evidence="3 5" id="KW-0863">Zinc-finger</keyword>
<proteinExistence type="predicted"/>
<dbReference type="CDD" id="cd16545">
    <property type="entry name" value="RING-HC_RNF141"/>
    <property type="match status" value="1"/>
</dbReference>
<evidence type="ECO:0000256" key="5">
    <source>
        <dbReference type="PROSITE-ProRule" id="PRU00175"/>
    </source>
</evidence>
<evidence type="ECO:0000256" key="2">
    <source>
        <dbReference type="ARBA" id="ARBA00022723"/>
    </source>
</evidence>
<keyword evidence="4" id="KW-0862">Zinc</keyword>
<dbReference type="OrthoDB" id="1630758at2759"/>
<feature type="domain" description="RING-type" evidence="6">
    <location>
        <begin position="167"/>
        <end position="204"/>
    </location>
</feature>
<dbReference type="InterPro" id="IPR047126">
    <property type="entry name" value="RNF141-like"/>
</dbReference>
<dbReference type="PROSITE" id="PS50089">
    <property type="entry name" value="ZF_RING_2"/>
    <property type="match status" value="1"/>
</dbReference>
<evidence type="ECO:0000256" key="3">
    <source>
        <dbReference type="ARBA" id="ARBA00022771"/>
    </source>
</evidence>
<dbReference type="InterPro" id="IPR017907">
    <property type="entry name" value="Znf_RING_CS"/>
</dbReference>
<dbReference type="PROSITE" id="PS00518">
    <property type="entry name" value="ZF_RING_1"/>
    <property type="match status" value="1"/>
</dbReference>
<evidence type="ECO:0000313" key="8">
    <source>
        <dbReference type="Proteomes" id="UP001152759"/>
    </source>
</evidence>
<evidence type="ECO:0000259" key="6">
    <source>
        <dbReference type="PROSITE" id="PS50089"/>
    </source>
</evidence>
<dbReference type="GO" id="GO:0004842">
    <property type="term" value="F:ubiquitin-protein transferase activity"/>
    <property type="evidence" value="ECO:0007669"/>
    <property type="project" value="TreeGrafter"/>
</dbReference>
<protein>
    <recommendedName>
        <fullName evidence="1">RING finger protein 141</fullName>
    </recommendedName>
</protein>
<accession>A0A9P0F7J8</accession>
<sequence>MGQNQSVESIIPKSVENFVEENMLQHTRWLTEISSLTYEEFLEYIVQLNVLSQRCVDCNGKQLMFAVKKGTDATLLWKATVKIACVKLDPTTKKIESCKLLNLPQFLKVFKALQYQVTTAQQMESVSSCSNGMTASTVLREIDNAIHEEGISRTADGVIPESKLTECCICLERKPDVMLPCAHSYCHVCLEQWKVNNSTCPVCRETISNKDESWVISEAPNSLEISEQIFTSLLKIADSPDSS</sequence>
<dbReference type="Pfam" id="PF13920">
    <property type="entry name" value="zf-C3HC4_3"/>
    <property type="match status" value="1"/>
</dbReference>
<evidence type="ECO:0000313" key="7">
    <source>
        <dbReference type="EMBL" id="CAH0395738.1"/>
    </source>
</evidence>
<dbReference type="GO" id="GO:0051865">
    <property type="term" value="P:protein autoubiquitination"/>
    <property type="evidence" value="ECO:0007669"/>
    <property type="project" value="TreeGrafter"/>
</dbReference>
<dbReference type="EMBL" id="OU963870">
    <property type="protein sequence ID" value="CAH0395738.1"/>
    <property type="molecule type" value="Genomic_DNA"/>
</dbReference>
<dbReference type="PANTHER" id="PTHR12109">
    <property type="entry name" value="RING FINGER PROTEIN 141-RELATED"/>
    <property type="match status" value="1"/>
</dbReference>
<dbReference type="InterPro" id="IPR043400">
    <property type="entry name" value="RING-HC_RNF141"/>
</dbReference>
<gene>
    <name evidence="7" type="ORF">BEMITA_LOCUS13885</name>
</gene>
<dbReference type="InterPro" id="IPR013083">
    <property type="entry name" value="Znf_RING/FYVE/PHD"/>
</dbReference>
<dbReference type="InterPro" id="IPR001841">
    <property type="entry name" value="Znf_RING"/>
</dbReference>
<dbReference type="SMART" id="SM00184">
    <property type="entry name" value="RING"/>
    <property type="match status" value="1"/>
</dbReference>